<dbReference type="Proteomes" id="UP001148737">
    <property type="component" value="Unassembled WGS sequence"/>
</dbReference>
<protein>
    <submittedName>
        <fullName evidence="1">Uncharacterized protein</fullName>
    </submittedName>
</protein>
<dbReference type="EMBL" id="JANAKD010002244">
    <property type="protein sequence ID" value="KAJ3474199.1"/>
    <property type="molecule type" value="Genomic_DNA"/>
</dbReference>
<evidence type="ECO:0000313" key="1">
    <source>
        <dbReference type="EMBL" id="KAJ3474199.1"/>
    </source>
</evidence>
<reference evidence="1" key="1">
    <citation type="submission" date="2022-07" db="EMBL/GenBank/DDBJ databases">
        <title>Genome Sequence of Lecanicillium saksenae.</title>
        <authorList>
            <person name="Buettner E."/>
        </authorList>
    </citation>
    <scope>NUCLEOTIDE SEQUENCE</scope>
    <source>
        <strain evidence="1">VT-O1</strain>
    </source>
</reference>
<organism evidence="1 2">
    <name type="scientific">Lecanicillium saksenae</name>
    <dbReference type="NCBI Taxonomy" id="468837"/>
    <lineage>
        <taxon>Eukaryota</taxon>
        <taxon>Fungi</taxon>
        <taxon>Dikarya</taxon>
        <taxon>Ascomycota</taxon>
        <taxon>Pezizomycotina</taxon>
        <taxon>Sordariomycetes</taxon>
        <taxon>Hypocreomycetidae</taxon>
        <taxon>Hypocreales</taxon>
        <taxon>Cordycipitaceae</taxon>
        <taxon>Lecanicillium</taxon>
    </lineage>
</organism>
<accession>A0ACC1QHK7</accession>
<sequence>MFARPSGIIRYVGVALIVLFALCAFNNAAYEITIPNLHRPGGYGSFGSAASRLHKGNNKPHPIDSLIFDAQNKFAELLRKETTTIQDAAQAYRKRRGRHPPPGFDRWFEFAQSKNAVIVEDFFDQIHHDLEPFWGVEAAVMRRESQSFEMTINVRNGNATSGSDWFWTEIWLRLVKNIEHALPDMDIPLNAMDEPRIIAPYEDIEHYMAKAAKTTGLSDPEKMISEFQSLPTGDSADKGQVQDKEWEGEETSEC</sequence>
<name>A0ACC1QHK7_9HYPO</name>
<proteinExistence type="predicted"/>
<keyword evidence="2" id="KW-1185">Reference proteome</keyword>
<evidence type="ECO:0000313" key="2">
    <source>
        <dbReference type="Proteomes" id="UP001148737"/>
    </source>
</evidence>
<comment type="caution">
    <text evidence="1">The sequence shown here is derived from an EMBL/GenBank/DDBJ whole genome shotgun (WGS) entry which is preliminary data.</text>
</comment>
<gene>
    <name evidence="1" type="ORF">NLG97_g9949</name>
</gene>